<comment type="caution">
    <text evidence="1">The sequence shown here is derived from an EMBL/GenBank/DDBJ whole genome shotgun (WGS) entry which is preliminary data.</text>
</comment>
<dbReference type="EMBL" id="CM017885">
    <property type="protein sequence ID" value="KAG1367753.1"/>
    <property type="molecule type" value="Genomic_DNA"/>
</dbReference>
<evidence type="ECO:0000313" key="1">
    <source>
        <dbReference type="EMBL" id="KAG1367753.1"/>
    </source>
</evidence>
<proteinExistence type="predicted"/>
<gene>
    <name evidence="1" type="ORF">COCNU_14G002210</name>
</gene>
<organism evidence="1 2">
    <name type="scientific">Cocos nucifera</name>
    <name type="common">Coconut palm</name>
    <dbReference type="NCBI Taxonomy" id="13894"/>
    <lineage>
        <taxon>Eukaryota</taxon>
        <taxon>Viridiplantae</taxon>
        <taxon>Streptophyta</taxon>
        <taxon>Embryophyta</taxon>
        <taxon>Tracheophyta</taxon>
        <taxon>Spermatophyta</taxon>
        <taxon>Magnoliopsida</taxon>
        <taxon>Liliopsida</taxon>
        <taxon>Arecaceae</taxon>
        <taxon>Arecoideae</taxon>
        <taxon>Cocoseae</taxon>
        <taxon>Attaleinae</taxon>
        <taxon>Cocos</taxon>
    </lineage>
</organism>
<sequence>MTSAATSLWSCRRLLLPLLQRPPPLVRWLPARRWPLDRAHELPLFSRPLRHLGRPLLPLRMLHGLPPPEGCGSSLLSTAATGGFFNLRPAVCNAIFGGVLPTSLEGLTIWATGFQDANRPLWIENHDASAPTAGDGEAGRRVGFTATGCLPQGDSPAPAASVVDSGSRCCHRLLCLEGFSEMGRSRRMGRIEKEEQRPLRVLIRPVRQTQHSAACRAGITILFRGLEGWSDQNGKARCDLAP</sequence>
<name>A0A8K0NC07_COCNU</name>
<reference evidence="1" key="1">
    <citation type="journal article" date="2017" name="Gigascience">
        <title>The genome draft of coconut (Cocos nucifera).</title>
        <authorList>
            <person name="Xiao Y."/>
            <person name="Xu P."/>
            <person name="Fan H."/>
            <person name="Baudouin L."/>
            <person name="Xia W."/>
            <person name="Bocs S."/>
            <person name="Xu J."/>
            <person name="Li Q."/>
            <person name="Guo A."/>
            <person name="Zhou L."/>
            <person name="Li J."/>
            <person name="Wu Y."/>
            <person name="Ma Z."/>
            <person name="Armero A."/>
            <person name="Issali A.E."/>
            <person name="Liu N."/>
            <person name="Peng M."/>
            <person name="Yang Y."/>
        </authorList>
    </citation>
    <scope>NUCLEOTIDE SEQUENCE</scope>
    <source>
        <tissue evidence="1">Spear leaf of Hainan Tall coconut</tissue>
    </source>
</reference>
<reference evidence="1" key="2">
    <citation type="submission" date="2019-07" db="EMBL/GenBank/DDBJ databases">
        <authorList>
            <person name="Yang Y."/>
            <person name="Bocs S."/>
            <person name="Baudouin L."/>
        </authorList>
    </citation>
    <scope>NUCLEOTIDE SEQUENCE</scope>
    <source>
        <tissue evidence="1">Spear leaf of Hainan Tall coconut</tissue>
    </source>
</reference>
<keyword evidence="2" id="KW-1185">Reference proteome</keyword>
<dbReference type="AlphaFoldDB" id="A0A8K0NC07"/>
<dbReference type="Proteomes" id="UP000797356">
    <property type="component" value="Chromosome 14"/>
</dbReference>
<evidence type="ECO:0000313" key="2">
    <source>
        <dbReference type="Proteomes" id="UP000797356"/>
    </source>
</evidence>
<accession>A0A8K0NC07</accession>
<protein>
    <submittedName>
        <fullName evidence="1">Uncharacterized protein</fullName>
    </submittedName>
</protein>